<evidence type="ECO:0000313" key="1">
    <source>
        <dbReference type="EMBL" id="JAQ00926.1"/>
    </source>
</evidence>
<reference evidence="1" key="1">
    <citation type="journal article" date="2016" name="Gigascience">
        <title>De novo construction of an expanded transcriptome assembly for the western tarnished plant bug, Lygus hesperus.</title>
        <authorList>
            <person name="Tassone E.E."/>
            <person name="Geib S.M."/>
            <person name="Hall B."/>
            <person name="Fabrick J.A."/>
            <person name="Brent C.S."/>
            <person name="Hull J.J."/>
        </authorList>
    </citation>
    <scope>NUCLEOTIDE SEQUENCE</scope>
</reference>
<gene>
    <name evidence="1" type="ORF">g.78239</name>
</gene>
<name>A0A146L0M7_LYGHE</name>
<proteinExistence type="predicted"/>
<protein>
    <submittedName>
        <fullName evidence="1">Uncharacterized protein</fullName>
    </submittedName>
</protein>
<organism evidence="1">
    <name type="scientific">Lygus hesperus</name>
    <name type="common">Western plant bug</name>
    <dbReference type="NCBI Taxonomy" id="30085"/>
    <lineage>
        <taxon>Eukaryota</taxon>
        <taxon>Metazoa</taxon>
        <taxon>Ecdysozoa</taxon>
        <taxon>Arthropoda</taxon>
        <taxon>Hexapoda</taxon>
        <taxon>Insecta</taxon>
        <taxon>Pterygota</taxon>
        <taxon>Neoptera</taxon>
        <taxon>Paraneoptera</taxon>
        <taxon>Hemiptera</taxon>
        <taxon>Heteroptera</taxon>
        <taxon>Panheteroptera</taxon>
        <taxon>Cimicomorpha</taxon>
        <taxon>Miridae</taxon>
        <taxon>Mirini</taxon>
        <taxon>Lygus</taxon>
    </lineage>
</organism>
<dbReference type="EMBL" id="GDHC01017703">
    <property type="protein sequence ID" value="JAQ00926.1"/>
    <property type="molecule type" value="Transcribed_RNA"/>
</dbReference>
<dbReference type="AlphaFoldDB" id="A0A146L0M7"/>
<accession>A0A146L0M7</accession>
<sequence length="171" mass="20086">MSVVKLCGYCFIDTVGIWNQYVQDFIEAYYDQAKDQLKIAILLKGAVDEANDVFDSFNISADKKDDLKEVLRLFQAHYAPKDSITYRRHLFFSRKQDSEESYEQYMAALGNLGIVSEFDKLFDGLVRDIFTCAVHDNSVNCKEWEMYLATKSWQRQEIKRRLSNKYSQNLR</sequence>